<evidence type="ECO:0000259" key="9">
    <source>
        <dbReference type="SMART" id="SM01281"/>
    </source>
</evidence>
<feature type="compositionally biased region" description="Polar residues" evidence="8">
    <location>
        <begin position="2103"/>
        <end position="2112"/>
    </location>
</feature>
<feature type="region of interest" description="Disordered" evidence="8">
    <location>
        <begin position="712"/>
        <end position="737"/>
    </location>
</feature>
<evidence type="ECO:0000256" key="8">
    <source>
        <dbReference type="SAM" id="MobiDB-lite"/>
    </source>
</evidence>
<evidence type="ECO:0000313" key="10">
    <source>
        <dbReference type="EnsemblMetazoa" id="G15647.2:cds"/>
    </source>
</evidence>
<feature type="region of interest" description="Disordered" evidence="8">
    <location>
        <begin position="2065"/>
        <end position="2112"/>
    </location>
</feature>
<reference evidence="10" key="1">
    <citation type="submission" date="2022-08" db="UniProtKB">
        <authorList>
            <consortium name="EnsemblMetazoa"/>
        </authorList>
    </citation>
    <scope>IDENTIFICATION</scope>
    <source>
        <strain evidence="10">05x7-T-G4-1.051#20</strain>
    </source>
</reference>
<name>A0A8W8ITT4_MAGGI</name>
<feature type="compositionally biased region" description="Low complexity" evidence="8">
    <location>
        <begin position="2084"/>
        <end position="2102"/>
    </location>
</feature>
<dbReference type="Proteomes" id="UP000005408">
    <property type="component" value="Unassembled WGS sequence"/>
</dbReference>
<dbReference type="InterPro" id="IPR051647">
    <property type="entry name" value="Mediator_comp_sub12"/>
</dbReference>
<evidence type="ECO:0000256" key="6">
    <source>
        <dbReference type="ARBA" id="ARBA00023163"/>
    </source>
</evidence>
<feature type="region of interest" description="Disordered" evidence="8">
    <location>
        <begin position="1760"/>
        <end position="1822"/>
    </location>
</feature>
<dbReference type="PANTHER" id="PTHR46007:SF11">
    <property type="entry name" value="MEDIATOR OF RNA POLYMERASE II TRANSCRIPTION SUBUNIT 12"/>
    <property type="match status" value="1"/>
</dbReference>
<proteinExistence type="inferred from homology"/>
<dbReference type="SMART" id="SM01281">
    <property type="entry name" value="Med12"/>
    <property type="match status" value="1"/>
</dbReference>
<evidence type="ECO:0000256" key="2">
    <source>
        <dbReference type="ARBA" id="ARBA00010289"/>
    </source>
</evidence>
<feature type="compositionally biased region" description="Polar residues" evidence="8">
    <location>
        <begin position="35"/>
        <end position="47"/>
    </location>
</feature>
<keyword evidence="11" id="KW-1185">Reference proteome</keyword>
<comment type="subcellular location">
    <subcellularLocation>
        <location evidence="1">Nucleus</location>
    </subcellularLocation>
</comment>
<evidence type="ECO:0000256" key="5">
    <source>
        <dbReference type="ARBA" id="ARBA00023159"/>
    </source>
</evidence>
<keyword evidence="3" id="KW-0678">Repressor</keyword>
<dbReference type="Pfam" id="PF09497">
    <property type="entry name" value="Med12"/>
    <property type="match status" value="1"/>
</dbReference>
<dbReference type="InterPro" id="IPR021990">
    <property type="entry name" value="Mediator_Med12_LCEWAV"/>
</dbReference>
<dbReference type="EnsemblMetazoa" id="G15647.2">
    <property type="protein sequence ID" value="G15647.2:cds"/>
    <property type="gene ID" value="G15647"/>
</dbReference>
<evidence type="ECO:0000256" key="7">
    <source>
        <dbReference type="ARBA" id="ARBA00023242"/>
    </source>
</evidence>
<dbReference type="GO" id="GO:0016592">
    <property type="term" value="C:mediator complex"/>
    <property type="evidence" value="ECO:0007669"/>
    <property type="project" value="InterPro"/>
</dbReference>
<evidence type="ECO:0000256" key="3">
    <source>
        <dbReference type="ARBA" id="ARBA00022491"/>
    </source>
</evidence>
<comment type="similarity">
    <text evidence="2">Belongs to the Mediator complex subunit 12 family.</text>
</comment>
<sequence>MSAFPSQENRPLKKPRLGPPDVYPQDTKQKEDELTATSVKHGFNNSPPIGWDEYGSARRENISQEKFGKDFISVLNKKTEINTLQDTTKKKQMPTKDIFWPAAKNQGAMRAWFKDLAGNKPLSSLGRKVPTFNKKEEVFSTLCEFAVPMTKAAWFIKMFAAYNVAVQEKMKQRRHLVDQSMEWCQAITKYMRDQVQKIQEPHSGPGSTAGFLTVSQPDPNQALKQWHYTCKLARHMYDEGLLDRHEFLSWLIDLIEKMKQNEDTVFKLLMAQILLYMEEITRSVILSRRLAHFSSKKIAQLCNEADCMPPRTESPMLTNGSTGMTSSQIITQNPLSTVFAQYNNCPQHRGIVLSLCATLQIITLLCPSSLVWNSLGDEKSSSFLCGSPLDLLPCAPSSLPMPQGPQNMQIRAQIRMAENQVRQRGRAVELRWSSDKCQQSTKGNTITRVLEVLDTLDRHNFDKEDISNSLDTLYHKIFTATQTKDSTEEDELLPKPFISDEPIIHLLIDWSVSTRRSGIYRAVVVAKLLEKRQFELKNEDFDSSMECDGGLGDDVLVSYETPLFQGVLMSYLDDKAPKFSETPAIDDKESVGSDSLVPSGTPYFQAILMSYLDEQAPSLDDNPNDIDRQAFANLIQLFSELIRHDVFSHDAYMCFLISRGDLMSSPLVMSATTDCIDLSSIKSQSESVKHETHDDFKVDIMDMRDMSDIGSLFGTGKDEQRTSPEEPASVKSVMSEKETHHPMSNMLNMEQQPKGPSRHMLYAQHFPIPYEDSVHECNQRTVVLYGVGKARDDAKHVVKKISKEVLKMFSKKNCVDIISGELGRVKKRKEKDASDSLSNVSMNFESVFEGIFNKFQKLSFHDQHFVTAQCRNLVLDEIKNFTTCNSFYLPLVENVSYLFDLMEYSLNIYGLLDFSVQLLKELSNVEEALTDQKSSLVGNYTTSLCLCIVGVFRKYHAYLLVSPELTVVAFEGLISVVRKICNPSDCSSSERCILAYLYDAYTSCNYLKDKFCDMFSNPYRKMKMTLYATITPSASNKLWDPCFMVDFMQQTNIKIPLDDGVINDLRENPAHRYSFVCNAMLHICNTQDTDRLNEISILCAELTARCNALSSEWLGVLQALCFSCANSCGFIDILTQIDVSDMSIHDSLAVFTAILIARHCFSLQDLVVHVVLPSLLSARPTASGDQDAENGARLTCHILLRLFKTSDMTLTSPGLRPGTKGQCNIKRSCDKHLLAAAHDSITVGPVLAVLKAMLVLSDLCSDEMRTKSGSSSKKEDKEDIFHSLLSSIDDEEDMHMIMGPSKRKHGMESAGLSDFARHALKEMCKQDWVQEKFLKDPEGVQSSDLLLDNMLSNKQAQQLLQMICYPNGVPNQVDGSEPEVKQIIQRVLQNLDMWGLRVSLLELQLLFKQATTQADTNVLLDNIARGTIDLFHRQTETTNRHLDLDSSQQKPDPDAIWLVGPLISKLPSQVQGRVLKLSGHVLESGNNFQSKGRDKERSQRSKSLLSHQPFLCLILTCLKGQDEQREVLLNSLLSQMERFINNCKEALDKTPDEFKVRANIHEALLLKLSLVGGMFDTIQRNMSNTTDWAQLLLQLVTSGIVETQSNNELFTVLLDMLSVLIHGTLVTEGSDKSEDINKMYINLIKKLRKELGDKQSDSIDKIRQLLPIPKRFFEVMSCEAHGTQMDSKGNKYDGFGKKEGFQVAKKEKISPWEVIEGYKNPPPLSWHLFGAVKQEKKPLKYEDQHRILLFHTHSLRQPLAHFLDPPSLPPEDLEPVPEKHEEKPKEANENQHPDMSKKRKPPKKTKRSNSGSGQGGYNIQPTVRQYPTSANWYPTQTQQHPQFYGNQPMSAGPRFEAPAYGMPGLTPSKMALQQMIRTRHPGNMHQWSGSNQNSMQALQMLQKQHSHRMVRQQIRQSFQNHNRGMTTDGGQGMFSGGMHSMNQSQVGMSQNYAPSYNIPQQSNNMDPSMMAQGNYNQSYNGAQNTGMMPQGGFIPQQQPAQQHFSQQPSRMIVPSQMQTPQNTMGTGSSNYTQMGPTGIPQSTYMQNIPGPTNPQMQQQIRQQRLMAMKRQSMSNPGQQPGPPQQQNAALMAQMQQQMAPNQYGNYPNQQRF</sequence>
<feature type="region of interest" description="Disordered" evidence="8">
    <location>
        <begin position="1"/>
        <end position="54"/>
    </location>
</feature>
<evidence type="ECO:0000313" key="11">
    <source>
        <dbReference type="Proteomes" id="UP000005408"/>
    </source>
</evidence>
<organism evidence="10 11">
    <name type="scientific">Magallana gigas</name>
    <name type="common">Pacific oyster</name>
    <name type="synonym">Crassostrea gigas</name>
    <dbReference type="NCBI Taxonomy" id="29159"/>
    <lineage>
        <taxon>Eukaryota</taxon>
        <taxon>Metazoa</taxon>
        <taxon>Spiralia</taxon>
        <taxon>Lophotrochozoa</taxon>
        <taxon>Mollusca</taxon>
        <taxon>Bivalvia</taxon>
        <taxon>Autobranchia</taxon>
        <taxon>Pteriomorphia</taxon>
        <taxon>Ostreida</taxon>
        <taxon>Ostreoidea</taxon>
        <taxon>Ostreidae</taxon>
        <taxon>Magallana</taxon>
    </lineage>
</organism>
<evidence type="ECO:0000256" key="1">
    <source>
        <dbReference type="ARBA" id="ARBA00004123"/>
    </source>
</evidence>
<keyword evidence="7" id="KW-0539">Nucleus</keyword>
<dbReference type="InterPro" id="IPR019035">
    <property type="entry name" value="Mediator_Med12"/>
</dbReference>
<keyword evidence="4" id="KW-0805">Transcription regulation</keyword>
<accession>A0A8W8ITT4</accession>
<keyword evidence="5" id="KW-0010">Activator</keyword>
<feature type="domain" description="Mediator complex subunit Med12" evidence="9">
    <location>
        <begin position="98"/>
        <end position="157"/>
    </location>
</feature>
<keyword evidence="6" id="KW-0804">Transcription</keyword>
<dbReference type="GO" id="GO:0003713">
    <property type="term" value="F:transcription coactivator activity"/>
    <property type="evidence" value="ECO:0007669"/>
    <property type="project" value="TreeGrafter"/>
</dbReference>
<feature type="compositionally biased region" description="Basic residues" evidence="8">
    <location>
        <begin position="1797"/>
        <end position="1807"/>
    </location>
</feature>
<evidence type="ECO:0000256" key="4">
    <source>
        <dbReference type="ARBA" id="ARBA00023015"/>
    </source>
</evidence>
<dbReference type="Pfam" id="PF12145">
    <property type="entry name" value="Med12-LCEWAV"/>
    <property type="match status" value="1"/>
</dbReference>
<feature type="compositionally biased region" description="Basic and acidic residues" evidence="8">
    <location>
        <begin position="1776"/>
        <end position="1796"/>
    </location>
</feature>
<dbReference type="PANTHER" id="PTHR46007">
    <property type="entry name" value="MEDIATOR OF RNA POLYMERASE II TRANSCRIPTION SUBUNIT 12"/>
    <property type="match status" value="1"/>
</dbReference>
<protein>
    <recommendedName>
        <fullName evidence="9">Mediator complex subunit Med12 domain-containing protein</fullName>
    </recommendedName>
</protein>
<dbReference type="GO" id="GO:0045944">
    <property type="term" value="P:positive regulation of transcription by RNA polymerase II"/>
    <property type="evidence" value="ECO:0007669"/>
    <property type="project" value="TreeGrafter"/>
</dbReference>